<feature type="transmembrane region" description="Helical" evidence="1">
    <location>
        <begin position="32"/>
        <end position="56"/>
    </location>
</feature>
<dbReference type="AlphaFoldDB" id="Q697F9"/>
<name>Q697F9_NEOAD</name>
<keyword evidence="2" id="KW-0496">Mitochondrion</keyword>
<evidence type="ECO:0000256" key="1">
    <source>
        <dbReference type="SAM" id="Phobius"/>
    </source>
</evidence>
<evidence type="ECO:0000313" key="2">
    <source>
        <dbReference type="EMBL" id="AAS75443.1"/>
    </source>
</evidence>
<gene>
    <name evidence="2" type="primary">ND6</name>
</gene>
<keyword evidence="1" id="KW-0472">Membrane</keyword>
<accession>Q697F9</accession>
<reference evidence="2" key="1">
    <citation type="journal article" date="2004" name="BMC Evol. Biol.">
        <title>Organization of the mitochondrial genomes of whiteflies, aphids, and psyllids (Hemiptera, Sternorrhyncha).</title>
        <authorList>
            <person name="Thao M.L."/>
            <person name="Baumann L."/>
            <person name="Baumann P."/>
        </authorList>
    </citation>
    <scope>NUCLEOTIDE SEQUENCE</scope>
</reference>
<dbReference type="EMBL" id="AY572539">
    <property type="protein sequence ID" value="AAS75443.1"/>
    <property type="molecule type" value="Genomic_DNA"/>
</dbReference>
<keyword evidence="1" id="KW-0812">Transmembrane</keyword>
<proteinExistence type="predicted"/>
<geneLocation type="mitochondrion" evidence="2"/>
<feature type="transmembrane region" description="Helical" evidence="1">
    <location>
        <begin position="106"/>
        <end position="132"/>
    </location>
</feature>
<feature type="transmembrane region" description="Helical" evidence="1">
    <location>
        <begin position="7"/>
        <end position="26"/>
    </location>
</feature>
<sequence>MYFNPLILLIIFCFYLIFLVIMLSYYLKLYFYSYIIFLIFMSGLIITLMYVSSVIINEKLYFNVKYIMMFFIFGLMFLMLDKVFLIHTFSFFYLNNLELISLMKFFSYPMMCFFFFFVVYLFFLLILVYEILKKSKGPLRVMI</sequence>
<organism evidence="2">
    <name type="scientific">Neomaskellia andropogonis</name>
    <name type="common">Sugarcane whitefly</name>
    <dbReference type="NCBI Taxonomy" id="266944"/>
    <lineage>
        <taxon>Eukaryota</taxon>
        <taxon>Metazoa</taxon>
        <taxon>Ecdysozoa</taxon>
        <taxon>Arthropoda</taxon>
        <taxon>Hexapoda</taxon>
        <taxon>Insecta</taxon>
        <taxon>Pterygota</taxon>
        <taxon>Neoptera</taxon>
        <taxon>Paraneoptera</taxon>
        <taxon>Hemiptera</taxon>
        <taxon>Sternorrhyncha</taxon>
        <taxon>Aleyrodoidea</taxon>
        <taxon>Aleyrodidae</taxon>
        <taxon>Aleyrodinae</taxon>
        <taxon>Neomaskellia</taxon>
    </lineage>
</organism>
<feature type="transmembrane region" description="Helical" evidence="1">
    <location>
        <begin position="68"/>
        <end position="94"/>
    </location>
</feature>
<protein>
    <submittedName>
        <fullName evidence="2">NADH dehydrogenase subunit 6</fullName>
    </submittedName>
</protein>
<keyword evidence="1" id="KW-1133">Transmembrane helix</keyword>